<dbReference type="Proteomes" id="UP000231019">
    <property type="component" value="Unassembled WGS sequence"/>
</dbReference>
<name>A0A2M7G795_9BACT</name>
<accession>A0A2M7G795</accession>
<evidence type="ECO:0000313" key="2">
    <source>
        <dbReference type="EMBL" id="PIW17940.1"/>
    </source>
</evidence>
<dbReference type="AlphaFoldDB" id="A0A2M7G795"/>
<sequence>MLPVSWQWKGVAHIIGATHFIIYTYLYHFHYLVNQEKNCCKRDSNENPDWKIWFRISLIFIISKSSQKLQVEFASFLNFFLIIFK</sequence>
<keyword evidence="1" id="KW-0812">Transmembrane</keyword>
<comment type="caution">
    <text evidence="2">The sequence shown here is derived from an EMBL/GenBank/DDBJ whole genome shotgun (WGS) entry which is preliminary data.</text>
</comment>
<gene>
    <name evidence="2" type="ORF">COW36_06980</name>
</gene>
<protein>
    <submittedName>
        <fullName evidence="2">Uncharacterized protein</fullName>
    </submittedName>
</protein>
<keyword evidence="1" id="KW-1133">Transmembrane helix</keyword>
<reference evidence="2 3" key="1">
    <citation type="submission" date="2017-09" db="EMBL/GenBank/DDBJ databases">
        <title>Depth-based differentiation of microbial function through sediment-hosted aquifers and enrichment of novel symbionts in the deep terrestrial subsurface.</title>
        <authorList>
            <person name="Probst A.J."/>
            <person name="Ladd B."/>
            <person name="Jarett J.K."/>
            <person name="Geller-Mcgrath D.E."/>
            <person name="Sieber C.M."/>
            <person name="Emerson J.B."/>
            <person name="Anantharaman K."/>
            <person name="Thomas B.C."/>
            <person name="Malmstrom R."/>
            <person name="Stieglmeier M."/>
            <person name="Klingl A."/>
            <person name="Woyke T."/>
            <person name="Ryan C.M."/>
            <person name="Banfield J.F."/>
        </authorList>
    </citation>
    <scope>NUCLEOTIDE SEQUENCE [LARGE SCALE GENOMIC DNA]</scope>
    <source>
        <strain evidence="2">CG17_big_fil_post_rev_8_21_14_2_50_48_46</strain>
    </source>
</reference>
<organism evidence="2 3">
    <name type="scientific">bacterium (Candidatus Blackallbacteria) CG17_big_fil_post_rev_8_21_14_2_50_48_46</name>
    <dbReference type="NCBI Taxonomy" id="2014261"/>
    <lineage>
        <taxon>Bacteria</taxon>
        <taxon>Candidatus Blackallbacteria</taxon>
    </lineage>
</organism>
<dbReference type="EMBL" id="PFFQ01000018">
    <property type="protein sequence ID" value="PIW17940.1"/>
    <property type="molecule type" value="Genomic_DNA"/>
</dbReference>
<evidence type="ECO:0000256" key="1">
    <source>
        <dbReference type="SAM" id="Phobius"/>
    </source>
</evidence>
<feature type="transmembrane region" description="Helical" evidence="1">
    <location>
        <begin position="6"/>
        <end position="27"/>
    </location>
</feature>
<evidence type="ECO:0000313" key="3">
    <source>
        <dbReference type="Proteomes" id="UP000231019"/>
    </source>
</evidence>
<proteinExistence type="predicted"/>
<keyword evidence="1" id="KW-0472">Membrane</keyword>